<reference evidence="3 4" key="1">
    <citation type="journal article" date="2023" name="BMC Biol.">
        <title>The compact genome of the sponge Oopsacas minuta (Hexactinellida) is lacking key metazoan core genes.</title>
        <authorList>
            <person name="Santini S."/>
            <person name="Schenkelaars Q."/>
            <person name="Jourda C."/>
            <person name="Duchesne M."/>
            <person name="Belahbib H."/>
            <person name="Rocher C."/>
            <person name="Selva M."/>
            <person name="Riesgo A."/>
            <person name="Vervoort M."/>
            <person name="Leys S.P."/>
            <person name="Kodjabachian L."/>
            <person name="Le Bivic A."/>
            <person name="Borchiellini C."/>
            <person name="Claverie J.M."/>
            <person name="Renard E."/>
        </authorList>
    </citation>
    <scope>NUCLEOTIDE SEQUENCE [LARGE SCALE GENOMIC DNA]</scope>
    <source>
        <strain evidence="3">SPO-2</strain>
    </source>
</reference>
<accession>A0AAV7JY77</accession>
<evidence type="ECO:0000256" key="1">
    <source>
        <dbReference type="SAM" id="Coils"/>
    </source>
</evidence>
<dbReference type="Pfam" id="PF00735">
    <property type="entry name" value="Septin"/>
    <property type="match status" value="1"/>
</dbReference>
<protein>
    <submittedName>
        <fullName evidence="3">Septin-1-like</fullName>
    </submittedName>
</protein>
<dbReference type="PROSITE" id="PS51719">
    <property type="entry name" value="G_SEPTIN"/>
    <property type="match status" value="1"/>
</dbReference>
<proteinExistence type="predicted"/>
<feature type="coiled-coil region" evidence="1">
    <location>
        <begin position="150"/>
        <end position="177"/>
    </location>
</feature>
<comment type="caution">
    <text evidence="3">The sequence shown here is derived from an EMBL/GenBank/DDBJ whole genome shotgun (WGS) entry which is preliminary data.</text>
</comment>
<evidence type="ECO:0000259" key="2">
    <source>
        <dbReference type="PROSITE" id="PS51719"/>
    </source>
</evidence>
<dbReference type="GO" id="GO:0005525">
    <property type="term" value="F:GTP binding"/>
    <property type="evidence" value="ECO:0007669"/>
    <property type="project" value="InterPro"/>
</dbReference>
<dbReference type="PANTHER" id="PTHR18884">
    <property type="entry name" value="SEPTIN"/>
    <property type="match status" value="1"/>
</dbReference>
<dbReference type="InterPro" id="IPR027417">
    <property type="entry name" value="P-loop_NTPase"/>
</dbReference>
<sequence length="186" mass="21354">MKKLCSVVNIIPVIAKADTLSEEEVVMLKEKVRQELLENSIEVYDCTADDSDLTQQEMEQIQNKLPYTVIGANTVISKNGKKMLGREYPWGIVEVENPEHCDFSFLKSMLLGTHMSDLQNSTHEHLYEEFRKIQLEANGISSVSRRSPEQIELDTQLEEKQLEIEKMKEQMRILKEQLGISIPVTS</sequence>
<name>A0AAV7JY77_9METZ</name>
<evidence type="ECO:0000313" key="3">
    <source>
        <dbReference type="EMBL" id="KAI6653832.1"/>
    </source>
</evidence>
<keyword evidence="1" id="KW-0175">Coiled coil</keyword>
<dbReference type="InterPro" id="IPR030379">
    <property type="entry name" value="G_SEPTIN_dom"/>
</dbReference>
<evidence type="ECO:0000313" key="4">
    <source>
        <dbReference type="Proteomes" id="UP001165289"/>
    </source>
</evidence>
<gene>
    <name evidence="3" type="ORF">LOD99_3335</name>
</gene>
<dbReference type="AlphaFoldDB" id="A0AAV7JY77"/>
<dbReference type="Gene3D" id="3.40.50.300">
    <property type="entry name" value="P-loop containing nucleotide triphosphate hydrolases"/>
    <property type="match status" value="1"/>
</dbReference>
<organism evidence="3 4">
    <name type="scientific">Oopsacas minuta</name>
    <dbReference type="NCBI Taxonomy" id="111878"/>
    <lineage>
        <taxon>Eukaryota</taxon>
        <taxon>Metazoa</taxon>
        <taxon>Porifera</taxon>
        <taxon>Hexactinellida</taxon>
        <taxon>Hexasterophora</taxon>
        <taxon>Lyssacinosida</taxon>
        <taxon>Leucopsacidae</taxon>
        <taxon>Oopsacas</taxon>
    </lineage>
</organism>
<dbReference type="SUPFAM" id="SSF52540">
    <property type="entry name" value="P-loop containing nucleoside triphosphate hydrolases"/>
    <property type="match status" value="1"/>
</dbReference>
<dbReference type="Proteomes" id="UP001165289">
    <property type="component" value="Unassembled WGS sequence"/>
</dbReference>
<dbReference type="EMBL" id="JAKMXF010000255">
    <property type="protein sequence ID" value="KAI6653832.1"/>
    <property type="molecule type" value="Genomic_DNA"/>
</dbReference>
<keyword evidence="4" id="KW-1185">Reference proteome</keyword>
<feature type="domain" description="Septin-type G" evidence="2">
    <location>
        <begin position="1"/>
        <end position="137"/>
    </location>
</feature>